<dbReference type="AlphaFoldDB" id="A0AAV4V7G7"/>
<reference evidence="1 2" key="1">
    <citation type="submission" date="2021-06" db="EMBL/GenBank/DDBJ databases">
        <title>Caerostris extrusa draft genome.</title>
        <authorList>
            <person name="Kono N."/>
            <person name="Arakawa K."/>
        </authorList>
    </citation>
    <scope>NUCLEOTIDE SEQUENCE [LARGE SCALE GENOMIC DNA]</scope>
</reference>
<dbReference type="EMBL" id="BPLR01014056">
    <property type="protein sequence ID" value="GIY65968.1"/>
    <property type="molecule type" value="Genomic_DNA"/>
</dbReference>
<accession>A0AAV4V7G7</accession>
<proteinExistence type="predicted"/>
<evidence type="ECO:0000313" key="2">
    <source>
        <dbReference type="Proteomes" id="UP001054945"/>
    </source>
</evidence>
<name>A0AAV4V7G7_CAEEX</name>
<dbReference type="Proteomes" id="UP001054945">
    <property type="component" value="Unassembled WGS sequence"/>
</dbReference>
<gene>
    <name evidence="1" type="primary">NHX7_0</name>
    <name evidence="1" type="ORF">CEXT_517731</name>
</gene>
<protein>
    <submittedName>
        <fullName evidence="1">Uncharacterized protein</fullName>
    </submittedName>
</protein>
<keyword evidence="2" id="KW-1185">Reference proteome</keyword>
<sequence>MWRIAAINVAVPILKQQTRYKDFNDQELRIRLQNAVLPSMVNVISWEVPPVIHDMVLVQGKAKDAVTTTKFIGPTYIPNTYRKLIMLDDIKKRPLIVILLLPVEKCHVKPRKHWMNLEEIEFFKMSKSHKTAHKI</sequence>
<organism evidence="1 2">
    <name type="scientific">Caerostris extrusa</name>
    <name type="common">Bark spider</name>
    <name type="synonym">Caerostris bankana</name>
    <dbReference type="NCBI Taxonomy" id="172846"/>
    <lineage>
        <taxon>Eukaryota</taxon>
        <taxon>Metazoa</taxon>
        <taxon>Ecdysozoa</taxon>
        <taxon>Arthropoda</taxon>
        <taxon>Chelicerata</taxon>
        <taxon>Arachnida</taxon>
        <taxon>Araneae</taxon>
        <taxon>Araneomorphae</taxon>
        <taxon>Entelegynae</taxon>
        <taxon>Araneoidea</taxon>
        <taxon>Araneidae</taxon>
        <taxon>Caerostris</taxon>
    </lineage>
</organism>
<evidence type="ECO:0000313" key="1">
    <source>
        <dbReference type="EMBL" id="GIY65968.1"/>
    </source>
</evidence>
<comment type="caution">
    <text evidence="1">The sequence shown here is derived from an EMBL/GenBank/DDBJ whole genome shotgun (WGS) entry which is preliminary data.</text>
</comment>